<dbReference type="Proteomes" id="UP000318336">
    <property type="component" value="Unassembled WGS sequence"/>
</dbReference>
<keyword evidence="1" id="KW-0812">Transmembrane</keyword>
<proteinExistence type="predicted"/>
<protein>
    <submittedName>
        <fullName evidence="2">Uncharacterized membrane-anchored protein YjiN (DUF445 family)</fullName>
    </submittedName>
</protein>
<keyword evidence="1" id="KW-0472">Membrane</keyword>
<reference evidence="2 3" key="1">
    <citation type="submission" date="2019-06" db="EMBL/GenBank/DDBJ databases">
        <title>Sequencing the genomes of 1000 actinobacteria strains.</title>
        <authorList>
            <person name="Klenk H.-P."/>
        </authorList>
    </citation>
    <scope>NUCLEOTIDE SEQUENCE [LARGE SCALE GENOMIC DNA]</scope>
    <source>
        <strain evidence="2 3">DSM 24617</strain>
    </source>
</reference>
<dbReference type="PANTHER" id="PTHR38442:SF1">
    <property type="entry name" value="INNER MEMBRANE PROTEIN"/>
    <property type="match status" value="1"/>
</dbReference>
<dbReference type="PANTHER" id="PTHR38442">
    <property type="entry name" value="INNER MEMBRANE PROTEIN-RELATED"/>
    <property type="match status" value="1"/>
</dbReference>
<keyword evidence="1" id="KW-1133">Transmembrane helix</keyword>
<evidence type="ECO:0000256" key="1">
    <source>
        <dbReference type="SAM" id="Phobius"/>
    </source>
</evidence>
<keyword evidence="3" id="KW-1185">Reference proteome</keyword>
<feature type="transmembrane region" description="Helical" evidence="1">
    <location>
        <begin position="31"/>
        <end position="48"/>
    </location>
</feature>
<gene>
    <name evidence="2" type="ORF">FB554_0894</name>
</gene>
<name>A0A542XA89_9MICO</name>
<dbReference type="InterPro" id="IPR007383">
    <property type="entry name" value="DUF445"/>
</dbReference>
<accession>A0A542XA89</accession>
<evidence type="ECO:0000313" key="3">
    <source>
        <dbReference type="Proteomes" id="UP000318336"/>
    </source>
</evidence>
<dbReference type="RefSeq" id="WP_338070553.1">
    <property type="nucleotide sequence ID" value="NZ_CAJTBP010000001.1"/>
</dbReference>
<dbReference type="Pfam" id="PF04286">
    <property type="entry name" value="DUF445"/>
    <property type="match status" value="1"/>
</dbReference>
<sequence>MTQSTRPDAVAGPLLGPADEQRRAGLRRMRLVATGLLGLAAVIFVLTLDRDGFWGYVNAASEAAMVGAVADWFAVTALFRHPLGLKVPHTALIPRKKDQLGASLEDFVTENFLTPELVQERLAQADVTLRLGEWLRQPENADRVVQEVAPTLAHAVGSVRDDEVRTLLENFLLPRLAREPISPVAGSLLEGVVEDGSHHGLVDIATRELHTWASANKAVIAGIIGERAPWWSPKWLDDTVIDRMYVEIMSWLTDVRDQPQHPARRALDDLLRQLAQDLQHDPSTMQRAEQLKARLLLHPGVADGMLSLWGSVQRTVVDALGDPGGPLRTRLAVILADLGDRVVRDADLRDSLERRLSDAVGYVVQTHGREISTLISQTVARWDGDEAARRIELQVGRDLQFIRINGTVVGGLVGLVIHALTQLA</sequence>
<evidence type="ECO:0000313" key="2">
    <source>
        <dbReference type="EMBL" id="TQL32762.1"/>
    </source>
</evidence>
<dbReference type="GO" id="GO:0005886">
    <property type="term" value="C:plasma membrane"/>
    <property type="evidence" value="ECO:0007669"/>
    <property type="project" value="TreeGrafter"/>
</dbReference>
<comment type="caution">
    <text evidence="2">The sequence shown here is derived from an EMBL/GenBank/DDBJ whole genome shotgun (WGS) entry which is preliminary data.</text>
</comment>
<dbReference type="EMBL" id="VFOK01000001">
    <property type="protein sequence ID" value="TQL32762.1"/>
    <property type="molecule type" value="Genomic_DNA"/>
</dbReference>
<dbReference type="AlphaFoldDB" id="A0A542XA89"/>
<organism evidence="2 3">
    <name type="scientific">Barrientosiimonas humi</name>
    <dbReference type="NCBI Taxonomy" id="999931"/>
    <lineage>
        <taxon>Bacteria</taxon>
        <taxon>Bacillati</taxon>
        <taxon>Actinomycetota</taxon>
        <taxon>Actinomycetes</taxon>
        <taxon>Micrococcales</taxon>
        <taxon>Dermacoccaceae</taxon>
        <taxon>Barrientosiimonas</taxon>
    </lineage>
</organism>